<feature type="compositionally biased region" description="Low complexity" evidence="2">
    <location>
        <begin position="32"/>
        <end position="41"/>
    </location>
</feature>
<dbReference type="InterPro" id="IPR025715">
    <property type="entry name" value="FoP_C"/>
</dbReference>
<sequence length="194" mass="22798">RTQNRQNIQNNRQNIKQRLGVKRFNNQSINNQLNRNQFPNNRNRKPINRSNFNNNLNRNPNQNFVRNNQRRRNVGNNSQNRATVTAVRPKGLKANQNKGVRRAQAFKGTQNAMRSGFKPKQRQMGQQMRANQAKTGIKKKFQINRNFNTRKQTQRKGRPVKPDREQLDNDLDAYMAKTKSHLDAEIDVYMSQAN</sequence>
<name>A0A7R9LVS7_9ACAR</name>
<dbReference type="EMBL" id="OC899406">
    <property type="protein sequence ID" value="CAD7648767.1"/>
    <property type="molecule type" value="Genomic_DNA"/>
</dbReference>
<evidence type="ECO:0000313" key="4">
    <source>
        <dbReference type="EMBL" id="CAD7648767.1"/>
    </source>
</evidence>
<dbReference type="Proteomes" id="UP000759131">
    <property type="component" value="Unassembled WGS sequence"/>
</dbReference>
<dbReference type="AlphaFoldDB" id="A0A7R9LVS7"/>
<protein>
    <recommendedName>
        <fullName evidence="3">Chromatin target of PRMT1 protein C-terminal domain-containing protein</fullName>
    </recommendedName>
</protein>
<feature type="domain" description="Chromatin target of PRMT1 protein C-terminal" evidence="3">
    <location>
        <begin position="97"/>
        <end position="194"/>
    </location>
</feature>
<feature type="region of interest" description="Disordered" evidence="2">
    <location>
        <begin position="32"/>
        <end position="79"/>
    </location>
</feature>
<evidence type="ECO:0000256" key="1">
    <source>
        <dbReference type="ARBA" id="ARBA00022884"/>
    </source>
</evidence>
<dbReference type="Pfam" id="PF13865">
    <property type="entry name" value="FoP_duplication"/>
    <property type="match status" value="1"/>
</dbReference>
<feature type="non-terminal residue" evidence="4">
    <location>
        <position position="194"/>
    </location>
</feature>
<reference evidence="4" key="1">
    <citation type="submission" date="2020-11" db="EMBL/GenBank/DDBJ databases">
        <authorList>
            <person name="Tran Van P."/>
        </authorList>
    </citation>
    <scope>NUCLEOTIDE SEQUENCE</scope>
</reference>
<dbReference type="SMART" id="SM01218">
    <property type="entry name" value="FoP_duplication"/>
    <property type="match status" value="1"/>
</dbReference>
<dbReference type="EMBL" id="CAJPIZ010044831">
    <property type="protein sequence ID" value="CAG2122152.1"/>
    <property type="molecule type" value="Genomic_DNA"/>
</dbReference>
<dbReference type="OrthoDB" id="446014at2759"/>
<accession>A0A7R9LVS7</accession>
<organism evidence="4">
    <name type="scientific">Medioppia subpectinata</name>
    <dbReference type="NCBI Taxonomy" id="1979941"/>
    <lineage>
        <taxon>Eukaryota</taxon>
        <taxon>Metazoa</taxon>
        <taxon>Ecdysozoa</taxon>
        <taxon>Arthropoda</taxon>
        <taxon>Chelicerata</taxon>
        <taxon>Arachnida</taxon>
        <taxon>Acari</taxon>
        <taxon>Acariformes</taxon>
        <taxon>Sarcoptiformes</taxon>
        <taxon>Oribatida</taxon>
        <taxon>Brachypylina</taxon>
        <taxon>Oppioidea</taxon>
        <taxon>Oppiidae</taxon>
        <taxon>Medioppia</taxon>
    </lineage>
</organism>
<evidence type="ECO:0000259" key="3">
    <source>
        <dbReference type="SMART" id="SM01218"/>
    </source>
</evidence>
<dbReference type="GO" id="GO:0003723">
    <property type="term" value="F:RNA binding"/>
    <property type="evidence" value="ECO:0007669"/>
    <property type="project" value="UniProtKB-KW"/>
</dbReference>
<evidence type="ECO:0000313" key="5">
    <source>
        <dbReference type="Proteomes" id="UP000759131"/>
    </source>
</evidence>
<feature type="compositionally biased region" description="Low complexity" evidence="2">
    <location>
        <begin position="48"/>
        <end position="67"/>
    </location>
</feature>
<evidence type="ECO:0000256" key="2">
    <source>
        <dbReference type="SAM" id="MobiDB-lite"/>
    </source>
</evidence>
<gene>
    <name evidence="4" type="ORF">OSB1V03_LOCUS22098</name>
</gene>
<proteinExistence type="predicted"/>
<keyword evidence="5" id="KW-1185">Reference proteome</keyword>
<keyword evidence="1" id="KW-0694">RNA-binding</keyword>